<sequence length="243" mass="28162">MSFTTFPPDRYVNESQLNILLEDVREALDEGQPMTSVFSSVINKVRLIYMSALLDSGEELHCLSQEHTLELAALTRELEEARGLTQKNTSGLPDSTAQTEQMTSPMIHQPVEISWPAKRFLMYVGTTYTDYRRDLPSWVGMDRDGFTERLVFNVFKFQEPGLIKIYVLESSSTPRRVMVRREPGVSEGWKTRLEFYAYGSPRPGTNMIWVAYRGDPDRCIFLKGDREDTLEGWERRLEFWVPK</sequence>
<name>A0ABR3G569_9PEZI</name>
<feature type="compositionally biased region" description="Polar residues" evidence="1">
    <location>
        <begin position="86"/>
        <end position="103"/>
    </location>
</feature>
<feature type="region of interest" description="Disordered" evidence="1">
    <location>
        <begin position="83"/>
        <end position="103"/>
    </location>
</feature>
<proteinExistence type="predicted"/>
<protein>
    <submittedName>
        <fullName evidence="2">Uncharacterized protein</fullName>
    </submittedName>
</protein>
<dbReference type="Proteomes" id="UP001447188">
    <property type="component" value="Unassembled WGS sequence"/>
</dbReference>
<dbReference type="EMBL" id="JBBBZM010000306">
    <property type="protein sequence ID" value="KAL0631070.1"/>
    <property type="molecule type" value="Genomic_DNA"/>
</dbReference>
<evidence type="ECO:0000313" key="2">
    <source>
        <dbReference type="EMBL" id="KAL0631070.1"/>
    </source>
</evidence>
<evidence type="ECO:0000313" key="3">
    <source>
        <dbReference type="Proteomes" id="UP001447188"/>
    </source>
</evidence>
<organism evidence="2 3">
    <name type="scientific">Discina gigas</name>
    <dbReference type="NCBI Taxonomy" id="1032678"/>
    <lineage>
        <taxon>Eukaryota</taxon>
        <taxon>Fungi</taxon>
        <taxon>Dikarya</taxon>
        <taxon>Ascomycota</taxon>
        <taxon>Pezizomycotina</taxon>
        <taxon>Pezizomycetes</taxon>
        <taxon>Pezizales</taxon>
        <taxon>Discinaceae</taxon>
        <taxon>Discina</taxon>
    </lineage>
</organism>
<comment type="caution">
    <text evidence="2">The sequence shown here is derived from an EMBL/GenBank/DDBJ whole genome shotgun (WGS) entry which is preliminary data.</text>
</comment>
<evidence type="ECO:0000256" key="1">
    <source>
        <dbReference type="SAM" id="MobiDB-lite"/>
    </source>
</evidence>
<accession>A0ABR3G569</accession>
<reference evidence="2 3" key="1">
    <citation type="submission" date="2024-02" db="EMBL/GenBank/DDBJ databases">
        <title>Discinaceae phylogenomics.</title>
        <authorList>
            <person name="Dirks A.C."/>
            <person name="James T.Y."/>
        </authorList>
    </citation>
    <scope>NUCLEOTIDE SEQUENCE [LARGE SCALE GENOMIC DNA]</scope>
    <source>
        <strain evidence="2 3">ACD0624</strain>
    </source>
</reference>
<gene>
    <name evidence="2" type="ORF">Q9L58_010084</name>
</gene>
<keyword evidence="3" id="KW-1185">Reference proteome</keyword>